<comment type="caution">
    <text evidence="1">The sequence shown here is derived from an EMBL/GenBank/DDBJ whole genome shotgun (WGS) entry which is preliminary data.</text>
</comment>
<dbReference type="AlphaFoldDB" id="A0A4Q9DLC7"/>
<proteinExistence type="predicted"/>
<keyword evidence="2" id="KW-1185">Reference proteome</keyword>
<dbReference type="RefSeq" id="WP_131016894.1">
    <property type="nucleotide sequence ID" value="NZ_SIRE01000023.1"/>
</dbReference>
<dbReference type="Proteomes" id="UP000293142">
    <property type="component" value="Unassembled WGS sequence"/>
</dbReference>
<dbReference type="OrthoDB" id="4986073at2"/>
<dbReference type="EMBL" id="SIRE01000023">
    <property type="protein sequence ID" value="TBL72707.1"/>
    <property type="molecule type" value="Genomic_DNA"/>
</dbReference>
<organism evidence="1 2">
    <name type="scientific">Paenibacillus thalictri</name>
    <dbReference type="NCBI Taxonomy" id="2527873"/>
    <lineage>
        <taxon>Bacteria</taxon>
        <taxon>Bacillati</taxon>
        <taxon>Bacillota</taxon>
        <taxon>Bacilli</taxon>
        <taxon>Bacillales</taxon>
        <taxon>Paenibacillaceae</taxon>
        <taxon>Paenibacillus</taxon>
    </lineage>
</organism>
<evidence type="ECO:0000313" key="2">
    <source>
        <dbReference type="Proteomes" id="UP000293142"/>
    </source>
</evidence>
<gene>
    <name evidence="1" type="ORF">EYB31_28585</name>
</gene>
<evidence type="ECO:0000313" key="1">
    <source>
        <dbReference type="EMBL" id="TBL72707.1"/>
    </source>
</evidence>
<sequence length="434" mass="48940">MTVTIGYVGVEDTMELVLRTAAAFPEVRCIPLIHTDFAQIPELLDEHAKEVDMWLFSGPLPYEEAKRRGQAAAPMFYIPYGGTSLYRTLCQIFLRDQTDVGQLSFDMFSHSELSRLFAELGMTNRSIHTMPYNGSYDDLIEHHRSLWKTGVTKAAVTCVWIVQQKLERLGIPVFRVVPTESVIESALNAALRAHETLRMQDAQIAVQMIETDLYAGLTKEMYSSDELFDIEIAATRKWLSYAKLVHGSLKAVGPGRYVIFTTRGILRDWTHNFTAIPDIEALHAPGDASMTCGIGIGLNAYEAEMLAGKALLHTREYGKGSWIVFFEDKTISGPLGKPEQLSFSYASVKLQRMSERSLLSVSTLGKLESILTKRQSDEINAYELAQFMQIQPRSARRILIQLEASGYAEVIGEEMPHPRGRPRKKYRIVFEQEC</sequence>
<name>A0A4Q9DLC7_9BACL</name>
<protein>
    <submittedName>
        <fullName evidence="1">ArsR family transcriptional regulator</fullName>
    </submittedName>
</protein>
<reference evidence="1 2" key="1">
    <citation type="submission" date="2019-02" db="EMBL/GenBank/DDBJ databases">
        <title>Paenibacillus sp. nov., isolated from surface-sterilized tissue of Thalictrum simplex L.</title>
        <authorList>
            <person name="Tuo L."/>
        </authorList>
    </citation>
    <scope>NUCLEOTIDE SEQUENCE [LARGE SCALE GENOMIC DNA]</scope>
    <source>
        <strain evidence="1 2">N2SHLJ1</strain>
    </source>
</reference>
<accession>A0A4Q9DLC7</accession>